<feature type="transmembrane region" description="Helical" evidence="1">
    <location>
        <begin position="20"/>
        <end position="45"/>
    </location>
</feature>
<dbReference type="Proteomes" id="UP000228996">
    <property type="component" value="Unassembled WGS sequence"/>
</dbReference>
<dbReference type="EMBL" id="PEYO01000013">
    <property type="protein sequence ID" value="PIU03584.1"/>
    <property type="molecule type" value="Genomic_DNA"/>
</dbReference>
<evidence type="ECO:0008006" key="4">
    <source>
        <dbReference type="Google" id="ProtNLM"/>
    </source>
</evidence>
<proteinExistence type="predicted"/>
<evidence type="ECO:0000256" key="1">
    <source>
        <dbReference type="SAM" id="Phobius"/>
    </source>
</evidence>
<reference evidence="3" key="1">
    <citation type="submission" date="2017-09" db="EMBL/GenBank/DDBJ databases">
        <title>Depth-based differentiation of microbial function through sediment-hosted aquifers and enrichment of novel symbionts in the deep terrestrial subsurface.</title>
        <authorList>
            <person name="Probst A.J."/>
            <person name="Ladd B."/>
            <person name="Jarett J.K."/>
            <person name="Geller-Mcgrath D.E."/>
            <person name="Sieber C.M.K."/>
            <person name="Emerson J.B."/>
            <person name="Anantharaman K."/>
            <person name="Thomas B.C."/>
            <person name="Malmstrom R."/>
            <person name="Stieglmeier M."/>
            <person name="Klingl A."/>
            <person name="Woyke T."/>
            <person name="Ryan C.M."/>
            <person name="Banfield J.F."/>
        </authorList>
    </citation>
    <scope>NUCLEOTIDE SEQUENCE [LARGE SCALE GENOMIC DNA]</scope>
</reference>
<dbReference type="InterPro" id="IPR012902">
    <property type="entry name" value="N_methyl_site"/>
</dbReference>
<evidence type="ECO:0000313" key="2">
    <source>
        <dbReference type="EMBL" id="PIU03584.1"/>
    </source>
</evidence>
<evidence type="ECO:0000313" key="3">
    <source>
        <dbReference type="Proteomes" id="UP000228996"/>
    </source>
</evidence>
<dbReference type="Pfam" id="PF07963">
    <property type="entry name" value="N_methyl"/>
    <property type="match status" value="1"/>
</dbReference>
<sequence length="144" mass="15562">MEVLLPTLPIARIKQSGQSLIELVAALTIIMIVLLALAGAGLMSIRNSDLAKNKALATKYAQEGMEKVRAYRDQNGWTVFSGACDTLGTSLALPALPAPLTRAITCDDTIATKLKVIVTVSWIDTKNISHNSQLVTYFTNQSSW</sequence>
<gene>
    <name evidence="2" type="ORF">COT44_02185</name>
</gene>
<comment type="caution">
    <text evidence="2">The sequence shown here is derived from an EMBL/GenBank/DDBJ whole genome shotgun (WGS) entry which is preliminary data.</text>
</comment>
<protein>
    <recommendedName>
        <fullName evidence="4">Type IV pilus modification protein PilV</fullName>
    </recommendedName>
</protein>
<organism evidence="2 3">
    <name type="scientific">Candidatus Shapirobacteria bacterium CG08_land_8_20_14_0_20_39_18</name>
    <dbReference type="NCBI Taxonomy" id="1974883"/>
    <lineage>
        <taxon>Bacteria</taxon>
        <taxon>Candidatus Shapironibacteriota</taxon>
    </lineage>
</organism>
<dbReference type="AlphaFoldDB" id="A0A2M6XD52"/>
<name>A0A2M6XD52_9BACT</name>
<accession>A0A2M6XD52</accession>
<keyword evidence="1" id="KW-0472">Membrane</keyword>
<keyword evidence="1" id="KW-0812">Transmembrane</keyword>
<keyword evidence="1" id="KW-1133">Transmembrane helix</keyword>